<dbReference type="EMBL" id="LYUB02000028">
    <property type="protein sequence ID" value="OVF04310.1"/>
    <property type="molecule type" value="Genomic_DNA"/>
</dbReference>
<feature type="region of interest" description="Disordered" evidence="1">
    <location>
        <begin position="100"/>
        <end position="122"/>
    </location>
</feature>
<dbReference type="Proteomes" id="UP000195602">
    <property type="component" value="Unassembled WGS sequence"/>
</dbReference>
<dbReference type="KEGG" id="clus:A9F13_28g00077"/>
<evidence type="ECO:0000256" key="1">
    <source>
        <dbReference type="SAM" id="MobiDB-lite"/>
    </source>
</evidence>
<evidence type="ECO:0000313" key="3">
    <source>
        <dbReference type="Proteomes" id="UP000195602"/>
    </source>
</evidence>
<comment type="caution">
    <text evidence="2">The sequence shown here is derived from an EMBL/GenBank/DDBJ whole genome shotgun (WGS) entry which is preliminary data.</text>
</comment>
<evidence type="ECO:0000313" key="2">
    <source>
        <dbReference type="EMBL" id="OVF04310.1"/>
    </source>
</evidence>
<protein>
    <submittedName>
        <fullName evidence="2">Uncharacterized protein</fullName>
    </submittedName>
</protein>
<gene>
    <name evidence="2" type="ORF">A9F13_28g00077</name>
</gene>
<dbReference type="AlphaFoldDB" id="A0AA91PV08"/>
<name>A0AA91PV08_CLALS</name>
<proteinExistence type="predicted"/>
<reference evidence="2 3" key="1">
    <citation type="submission" date="2017-04" db="EMBL/GenBank/DDBJ databases">
        <title>Draft genome of the yeast Clavispora lusitaniae type strain CBS 6936.</title>
        <authorList>
            <person name="Durrens P."/>
            <person name="Klopp C."/>
            <person name="Biteau N."/>
            <person name="Fitton-Ouhabi V."/>
            <person name="Dementhon K."/>
            <person name="Accoceberry I."/>
            <person name="Sherman D.J."/>
            <person name="Noel T."/>
        </authorList>
    </citation>
    <scope>NUCLEOTIDE SEQUENCE [LARGE SCALE GENOMIC DNA]</scope>
    <source>
        <strain evidence="2 3">CBS 6936</strain>
    </source>
</reference>
<organism evidence="2 3">
    <name type="scientific">Clavispora lusitaniae</name>
    <name type="common">Candida lusitaniae</name>
    <dbReference type="NCBI Taxonomy" id="36911"/>
    <lineage>
        <taxon>Eukaryota</taxon>
        <taxon>Fungi</taxon>
        <taxon>Dikarya</taxon>
        <taxon>Ascomycota</taxon>
        <taxon>Saccharomycotina</taxon>
        <taxon>Pichiomycetes</taxon>
        <taxon>Metschnikowiaceae</taxon>
        <taxon>Clavispora</taxon>
    </lineage>
</organism>
<accession>A0AA91PV08</accession>
<sequence length="122" mass="13508">MTTKTEVELVTQPEESGSQVDKESTLKKLKQLAENSKSSPESEKDEDGFVIPEGKLPIDGNFSTEEVKKLIEIAKEDGSMAENIHVEVLDGNKIGERVKIVEKSEHDGKANGHEKDEKEKSD</sequence>
<feature type="region of interest" description="Disordered" evidence="1">
    <location>
        <begin position="1"/>
        <end position="57"/>
    </location>
</feature>